<dbReference type="Gene3D" id="2.70.130.10">
    <property type="entry name" value="Mannose-6-phosphate receptor binding domain"/>
    <property type="match status" value="1"/>
</dbReference>
<dbReference type="PANTHER" id="PTHR22727:SF15">
    <property type="entry name" value="MRH DOMAIN-CONTAINING PROTEIN"/>
    <property type="match status" value="1"/>
</dbReference>
<dbReference type="InterPro" id="IPR039181">
    <property type="entry name" value="Elapor1/2"/>
</dbReference>
<dbReference type="RefSeq" id="XP_009045765.1">
    <property type="nucleotide sequence ID" value="XM_009047517.1"/>
</dbReference>
<evidence type="ECO:0000259" key="8">
    <source>
        <dbReference type="PROSITE" id="PS51914"/>
    </source>
</evidence>
<dbReference type="AlphaFoldDB" id="V4CMG6"/>
<evidence type="ECO:0000256" key="7">
    <source>
        <dbReference type="SAM" id="Phobius"/>
    </source>
</evidence>
<dbReference type="InterPro" id="IPR044865">
    <property type="entry name" value="MRH_dom"/>
</dbReference>
<dbReference type="Pfam" id="PF23032">
    <property type="entry name" value="GBD_ELAPOR1-like_3rd"/>
    <property type="match status" value="1"/>
</dbReference>
<dbReference type="InterPro" id="IPR056608">
    <property type="entry name" value="Elapor1/2_GBD"/>
</dbReference>
<dbReference type="CTD" id="20252507"/>
<dbReference type="InterPro" id="IPR056607">
    <property type="entry name" value="Elapor1/2_MRH"/>
</dbReference>
<dbReference type="GO" id="GO:0005886">
    <property type="term" value="C:plasma membrane"/>
    <property type="evidence" value="ECO:0007669"/>
    <property type="project" value="UniProtKB-SubCell"/>
</dbReference>
<dbReference type="InterPro" id="IPR056610">
    <property type="entry name" value="Elapor1/2_TNFR-like"/>
</dbReference>
<keyword evidence="3" id="KW-1003">Cell membrane</keyword>
<evidence type="ECO:0000256" key="5">
    <source>
        <dbReference type="ARBA" id="ARBA00023157"/>
    </source>
</evidence>
<reference evidence="9 10" key="1">
    <citation type="journal article" date="2013" name="Nature">
        <title>Insights into bilaterian evolution from three spiralian genomes.</title>
        <authorList>
            <person name="Simakov O."/>
            <person name="Marletaz F."/>
            <person name="Cho S.J."/>
            <person name="Edsinger-Gonzales E."/>
            <person name="Havlak P."/>
            <person name="Hellsten U."/>
            <person name="Kuo D.H."/>
            <person name="Larsson T."/>
            <person name="Lv J."/>
            <person name="Arendt D."/>
            <person name="Savage R."/>
            <person name="Osoegawa K."/>
            <person name="de Jong P."/>
            <person name="Grimwood J."/>
            <person name="Chapman J.A."/>
            <person name="Shapiro H."/>
            <person name="Aerts A."/>
            <person name="Otillar R.P."/>
            <person name="Terry A.Y."/>
            <person name="Boore J.L."/>
            <person name="Grigoriev I.V."/>
            <person name="Lindberg D.R."/>
            <person name="Seaver E.C."/>
            <person name="Weisblat D.A."/>
            <person name="Putnam N.H."/>
            <person name="Rokhsar D.S."/>
        </authorList>
    </citation>
    <scope>NUCLEOTIDE SEQUENCE [LARGE SCALE GENOMIC DNA]</scope>
</reference>
<keyword evidence="10" id="KW-1185">Reference proteome</keyword>
<evidence type="ECO:0000256" key="1">
    <source>
        <dbReference type="ARBA" id="ARBA00004251"/>
    </source>
</evidence>
<dbReference type="InterPro" id="IPR009011">
    <property type="entry name" value="Man6P_isomerase_rcpt-bd_dom_sf"/>
</dbReference>
<dbReference type="STRING" id="225164.V4CMG6"/>
<dbReference type="InterPro" id="IPR056609">
    <property type="entry name" value="Elapor1-like_3rd"/>
</dbReference>
<dbReference type="SUPFAM" id="SSF57184">
    <property type="entry name" value="Growth factor receptor domain"/>
    <property type="match status" value="2"/>
</dbReference>
<protein>
    <recommendedName>
        <fullName evidence="8">MRH domain-containing protein</fullName>
    </recommendedName>
</protein>
<name>V4CMG6_LOTGI</name>
<evidence type="ECO:0000313" key="9">
    <source>
        <dbReference type="EMBL" id="ESP03535.1"/>
    </source>
</evidence>
<evidence type="ECO:0000313" key="10">
    <source>
        <dbReference type="Proteomes" id="UP000030746"/>
    </source>
</evidence>
<evidence type="ECO:0000256" key="2">
    <source>
        <dbReference type="ARBA" id="ARBA00007627"/>
    </source>
</evidence>
<dbReference type="SMART" id="SM01411">
    <property type="entry name" value="Ephrin_rec_like"/>
    <property type="match status" value="4"/>
</dbReference>
<comment type="similarity">
    <text evidence="2">Belongs to the ELAPOR family.</text>
</comment>
<dbReference type="Pfam" id="PF23087">
    <property type="entry name" value="MRH_ELAPOR1_9th"/>
    <property type="match status" value="1"/>
</dbReference>
<gene>
    <name evidence="9" type="ORF">LOTGIDRAFT_81462</name>
</gene>
<dbReference type="KEGG" id="lgi:LOTGIDRAFT_81462"/>
<evidence type="ECO:0000256" key="3">
    <source>
        <dbReference type="ARBA" id="ARBA00022475"/>
    </source>
</evidence>
<keyword evidence="7" id="KW-0812">Transmembrane</keyword>
<dbReference type="PROSITE" id="PS51914">
    <property type="entry name" value="MRH"/>
    <property type="match status" value="1"/>
</dbReference>
<accession>V4CMG6</accession>
<keyword evidence="4" id="KW-0732">Signal</keyword>
<feature type="non-terminal residue" evidence="9">
    <location>
        <position position="1"/>
    </location>
</feature>
<feature type="domain" description="MRH" evidence="8">
    <location>
        <begin position="614"/>
        <end position="808"/>
    </location>
</feature>
<dbReference type="Pfam" id="PF23031">
    <property type="entry name" value="GBD_ELAPOR1"/>
    <property type="match status" value="1"/>
</dbReference>
<feature type="non-terminal residue" evidence="9">
    <location>
        <position position="922"/>
    </location>
</feature>
<keyword evidence="5" id="KW-1015">Disulfide bond</keyword>
<keyword evidence="6" id="KW-0325">Glycoprotein</keyword>
<dbReference type="GeneID" id="20252507"/>
<evidence type="ECO:0000256" key="4">
    <source>
        <dbReference type="ARBA" id="ARBA00022729"/>
    </source>
</evidence>
<keyword evidence="7" id="KW-0472">Membrane</keyword>
<sequence length="922" mass="101795">EDFHYEYTECDSHGGRWRVSVPEPGKCIDGAPNAPVRGKDCSFTCKEGEYLDLEKQECEKCPAGTYSLGGGLRFDDWEKLPSGFTITTEGFQGKFLWHNQGEDVNCSKSTWQPRGSYIAALPGDCTTILVFSTKLVKAGAVQFEYQYTDPDIIFHFMVQNDQCQAAGDDDASQWPKVTEEGQWRKQSVNLKSGMNVIQWRTIGVLSDLSPSKQIPILIRNIEISGVAYTSECTKCRNGTYSSGGNNFCADCPKNTFSHRGEGTCQPCDTAIQYSLPGATKCLIRPACKESDYFEHQTPCENKKTFKTYTWIKPENCNPGLVGSVKLPQSDKPTDCPPCNPGMHLVEDKCEFCPVNMHSDGKEPCTLCPASTSPVYSIDYRWWNTMPPNITSTCLSMTDENCSEQVGWLTNGDHLQTNFGHDENIFIILTLNIDGLRGSTGSVDGKAKVLGQISFMFDLDCEVGQCELVFLSNESGRNSIVSSWQGTTNKQPYVHKIRTNKAVSFTWAFQPADWDTMDPDNIDISEYLNNKARIYSIQVTNTLSGGAVACKACPRGTQKDGCIPCPDGNYIDPKTTKCTPCPSGTVMASGDPWGKQACEKCGVGLKPVHGHHCASDCKITDSNGKTFDFSKLNGLQYVTGTRLFTSSGTTYFHGFNISLCDNKVLPSCVNNVTSLDEEMFNEPSTVSGMICRSTMVPSKDKKTPNSIVSTQPVSIGDHLVQIVSNSSLKSQYIKEGFNSEKINDDIHFYFKSESATAACPNGRETIITLSCDVNEKGQGQLELPPKCSDGTCDGCNFHFMWYSQHACPLCQEKDYEVVNGECKNGEQTIHYYPPKNCLIPFVSKPRKMVQKCSTLPLVVQISIPVAVGVGLLLLVLLVYCWKRNKKLEYRYMKLVETAGGKDGELPAAESCGLDEGEDEDTVH</sequence>
<dbReference type="Proteomes" id="UP000030746">
    <property type="component" value="Unassembled WGS sequence"/>
</dbReference>
<dbReference type="EMBL" id="KB199981">
    <property type="protein sequence ID" value="ESP03535.1"/>
    <property type="molecule type" value="Genomic_DNA"/>
</dbReference>
<feature type="transmembrane region" description="Helical" evidence="7">
    <location>
        <begin position="856"/>
        <end position="880"/>
    </location>
</feature>
<comment type="subcellular location">
    <subcellularLocation>
        <location evidence="1">Cell membrane</location>
        <topology evidence="1">Single-pass type I membrane protein</topology>
    </subcellularLocation>
</comment>
<organism evidence="9 10">
    <name type="scientific">Lottia gigantea</name>
    <name type="common">Giant owl limpet</name>
    <dbReference type="NCBI Taxonomy" id="225164"/>
    <lineage>
        <taxon>Eukaryota</taxon>
        <taxon>Metazoa</taxon>
        <taxon>Spiralia</taxon>
        <taxon>Lophotrochozoa</taxon>
        <taxon>Mollusca</taxon>
        <taxon>Gastropoda</taxon>
        <taxon>Patellogastropoda</taxon>
        <taxon>Lottioidea</taxon>
        <taxon>Lottiidae</taxon>
        <taxon>Lottia</taxon>
    </lineage>
</organism>
<dbReference type="Pfam" id="PF23091">
    <property type="entry name" value="TNFR_ELAPOR1_6th"/>
    <property type="match status" value="1"/>
</dbReference>
<dbReference type="PANTHER" id="PTHR22727">
    <property type="entry name" value="PROTEIN CBG13728"/>
    <property type="match status" value="1"/>
</dbReference>
<keyword evidence="7" id="KW-1133">Transmembrane helix</keyword>
<proteinExistence type="inferred from homology"/>
<dbReference type="SUPFAM" id="SSF50911">
    <property type="entry name" value="Mannose 6-phosphate receptor domain"/>
    <property type="match status" value="1"/>
</dbReference>
<evidence type="ECO:0000256" key="6">
    <source>
        <dbReference type="ARBA" id="ARBA00023180"/>
    </source>
</evidence>
<dbReference type="InterPro" id="IPR009030">
    <property type="entry name" value="Growth_fac_rcpt_cys_sf"/>
</dbReference>
<dbReference type="OMA" id="CEYISED"/>
<dbReference type="HOGENOM" id="CLU_005066_0_0_1"/>
<dbReference type="OrthoDB" id="439917at2759"/>